<evidence type="ECO:0000256" key="9">
    <source>
        <dbReference type="ARBA" id="ARBA00023012"/>
    </source>
</evidence>
<keyword evidence="6" id="KW-0547">Nucleotide-binding</keyword>
<dbReference type="GO" id="GO:0000155">
    <property type="term" value="F:phosphorelay sensor kinase activity"/>
    <property type="evidence" value="ECO:0007669"/>
    <property type="project" value="InterPro"/>
</dbReference>
<evidence type="ECO:0000259" key="12">
    <source>
        <dbReference type="PROSITE" id="PS50885"/>
    </source>
</evidence>
<dbReference type="SMART" id="SM00387">
    <property type="entry name" value="HATPase_c"/>
    <property type="match status" value="1"/>
</dbReference>
<evidence type="ECO:0000256" key="10">
    <source>
        <dbReference type="SAM" id="Phobius"/>
    </source>
</evidence>
<keyword evidence="8" id="KW-0067">ATP-binding</keyword>
<evidence type="ECO:0000256" key="6">
    <source>
        <dbReference type="ARBA" id="ARBA00022741"/>
    </source>
</evidence>
<dbReference type="SUPFAM" id="SSF47384">
    <property type="entry name" value="Homodimeric domain of signal transducing histidine kinase"/>
    <property type="match status" value="1"/>
</dbReference>
<dbReference type="GO" id="GO:0016020">
    <property type="term" value="C:membrane"/>
    <property type="evidence" value="ECO:0007669"/>
    <property type="project" value="UniProtKB-SubCell"/>
</dbReference>
<dbReference type="Pfam" id="PF08448">
    <property type="entry name" value="PAS_4"/>
    <property type="match status" value="1"/>
</dbReference>
<keyword evidence="4" id="KW-0597">Phosphoprotein</keyword>
<dbReference type="Pfam" id="PF02518">
    <property type="entry name" value="HATPase_c"/>
    <property type="match status" value="1"/>
</dbReference>
<dbReference type="Gene3D" id="6.10.340.10">
    <property type="match status" value="1"/>
</dbReference>
<evidence type="ECO:0000256" key="7">
    <source>
        <dbReference type="ARBA" id="ARBA00022777"/>
    </source>
</evidence>
<dbReference type="PRINTS" id="PR00344">
    <property type="entry name" value="BCTRLSENSOR"/>
</dbReference>
<evidence type="ECO:0000256" key="2">
    <source>
        <dbReference type="ARBA" id="ARBA00004370"/>
    </source>
</evidence>
<dbReference type="PROSITE" id="PS50885">
    <property type="entry name" value="HAMP"/>
    <property type="match status" value="1"/>
</dbReference>
<dbReference type="Proteomes" id="UP000538666">
    <property type="component" value="Unassembled WGS sequence"/>
</dbReference>
<dbReference type="AlphaFoldDB" id="A0A841JWC6"/>
<dbReference type="InterPro" id="IPR013656">
    <property type="entry name" value="PAS_4"/>
</dbReference>
<evidence type="ECO:0000313" key="14">
    <source>
        <dbReference type="Proteomes" id="UP000538666"/>
    </source>
</evidence>
<dbReference type="SMART" id="SM00388">
    <property type="entry name" value="HisKA"/>
    <property type="match status" value="1"/>
</dbReference>
<evidence type="ECO:0000259" key="11">
    <source>
        <dbReference type="PROSITE" id="PS50109"/>
    </source>
</evidence>
<gene>
    <name evidence="13" type="ORF">HNQ77_000232</name>
</gene>
<dbReference type="CDD" id="cd00082">
    <property type="entry name" value="HisKA"/>
    <property type="match status" value="1"/>
</dbReference>
<dbReference type="InterPro" id="IPR003594">
    <property type="entry name" value="HATPase_dom"/>
</dbReference>
<feature type="transmembrane region" description="Helical" evidence="10">
    <location>
        <begin position="166"/>
        <end position="190"/>
    </location>
</feature>
<evidence type="ECO:0000256" key="5">
    <source>
        <dbReference type="ARBA" id="ARBA00022679"/>
    </source>
</evidence>
<comment type="catalytic activity">
    <reaction evidence="1">
        <text>ATP + protein L-histidine = ADP + protein N-phospho-L-histidine.</text>
        <dbReference type="EC" id="2.7.13.3"/>
    </reaction>
</comment>
<dbReference type="InterPro" id="IPR003660">
    <property type="entry name" value="HAMP_dom"/>
</dbReference>
<comment type="subcellular location">
    <subcellularLocation>
        <location evidence="2">Membrane</location>
    </subcellularLocation>
</comment>
<keyword evidence="9" id="KW-0902">Two-component regulatory system</keyword>
<dbReference type="InterPro" id="IPR036890">
    <property type="entry name" value="HATPase_C_sf"/>
</dbReference>
<proteinExistence type="predicted"/>
<evidence type="ECO:0000256" key="8">
    <source>
        <dbReference type="ARBA" id="ARBA00022840"/>
    </source>
</evidence>
<dbReference type="PANTHER" id="PTHR43065">
    <property type="entry name" value="SENSOR HISTIDINE KINASE"/>
    <property type="match status" value="1"/>
</dbReference>
<protein>
    <recommendedName>
        <fullName evidence="3">histidine kinase</fullName>
        <ecNumber evidence="3">2.7.13.3</ecNumber>
    </recommendedName>
</protein>
<evidence type="ECO:0000256" key="4">
    <source>
        <dbReference type="ARBA" id="ARBA00022553"/>
    </source>
</evidence>
<dbReference type="Gene3D" id="3.30.565.10">
    <property type="entry name" value="Histidine kinase-like ATPase, C-terminal domain"/>
    <property type="match status" value="1"/>
</dbReference>
<dbReference type="Gene3D" id="1.10.287.130">
    <property type="match status" value="1"/>
</dbReference>
<evidence type="ECO:0000313" key="13">
    <source>
        <dbReference type="EMBL" id="MBB6142294.1"/>
    </source>
</evidence>
<dbReference type="InterPro" id="IPR035965">
    <property type="entry name" value="PAS-like_dom_sf"/>
</dbReference>
<dbReference type="PANTHER" id="PTHR43065:SF46">
    <property type="entry name" value="C4-DICARBOXYLATE TRANSPORT SENSOR PROTEIN DCTB"/>
    <property type="match status" value="1"/>
</dbReference>
<reference evidence="13 14" key="1">
    <citation type="submission" date="2020-08" db="EMBL/GenBank/DDBJ databases">
        <title>Genomic Encyclopedia of Type Strains, Phase IV (KMG-IV): sequencing the most valuable type-strain genomes for metagenomic binning, comparative biology and taxonomic classification.</title>
        <authorList>
            <person name="Goeker M."/>
        </authorList>
    </citation>
    <scope>NUCLEOTIDE SEQUENCE [LARGE SCALE GENOMIC DNA]</scope>
    <source>
        <strain evidence="13 14">DSM 103733</strain>
    </source>
</reference>
<dbReference type="SUPFAM" id="SSF55785">
    <property type="entry name" value="PYP-like sensor domain (PAS domain)"/>
    <property type="match status" value="1"/>
</dbReference>
<dbReference type="InterPro" id="IPR036097">
    <property type="entry name" value="HisK_dim/P_sf"/>
</dbReference>
<dbReference type="EMBL" id="JACHEK010000001">
    <property type="protein sequence ID" value="MBB6142294.1"/>
    <property type="molecule type" value="Genomic_DNA"/>
</dbReference>
<keyword evidence="10" id="KW-0812">Transmembrane</keyword>
<dbReference type="Pfam" id="PF00512">
    <property type="entry name" value="HisKA"/>
    <property type="match status" value="1"/>
</dbReference>
<dbReference type="InterPro" id="IPR003661">
    <property type="entry name" value="HisK_dim/P_dom"/>
</dbReference>
<organism evidence="13 14">
    <name type="scientific">Silvibacterium bohemicum</name>
    <dbReference type="NCBI Taxonomy" id="1577686"/>
    <lineage>
        <taxon>Bacteria</taxon>
        <taxon>Pseudomonadati</taxon>
        <taxon>Acidobacteriota</taxon>
        <taxon>Terriglobia</taxon>
        <taxon>Terriglobales</taxon>
        <taxon>Acidobacteriaceae</taxon>
        <taxon>Silvibacterium</taxon>
    </lineage>
</organism>
<dbReference type="SUPFAM" id="SSF55874">
    <property type="entry name" value="ATPase domain of HSP90 chaperone/DNA topoisomerase II/histidine kinase"/>
    <property type="match status" value="1"/>
</dbReference>
<dbReference type="Pfam" id="PF00672">
    <property type="entry name" value="HAMP"/>
    <property type="match status" value="1"/>
</dbReference>
<dbReference type="InterPro" id="IPR005467">
    <property type="entry name" value="His_kinase_dom"/>
</dbReference>
<feature type="transmembrane region" description="Helical" evidence="10">
    <location>
        <begin position="6"/>
        <end position="30"/>
    </location>
</feature>
<dbReference type="SMART" id="SM00304">
    <property type="entry name" value="HAMP"/>
    <property type="match status" value="1"/>
</dbReference>
<keyword evidence="7 13" id="KW-0418">Kinase</keyword>
<dbReference type="RefSeq" id="WP_184084463.1">
    <property type="nucleotide sequence ID" value="NZ_JACHEK010000001.1"/>
</dbReference>
<dbReference type="Gene3D" id="3.30.450.20">
    <property type="entry name" value="PAS domain"/>
    <property type="match status" value="1"/>
</dbReference>
<keyword evidence="10" id="KW-1133">Transmembrane helix</keyword>
<comment type="caution">
    <text evidence="13">The sequence shown here is derived from an EMBL/GenBank/DDBJ whole genome shotgun (WGS) entry which is preliminary data.</text>
</comment>
<sequence>MRPRTIRGQLMGGLILFEILVLVILSVLIFQEQRQELQSRTDQRLEYQASTIALQSGTALEDKQLSSIEHIVNAMRAAPGIRSVQITDMRGRTLVSNGPEAKGGMSLSPYERTFLHELSKPAIFWSAPHAREAVAPIRIHGELQALVWIYPDDSRDRKQLQSLMRITLFSAVLAIAACTLFASFMAGAIARPLGVLMQATRKLVHDPEDTSSFPIPVSSANEAADLTLAFNLMVASMAEQRAGLNDTLALLDSMLANAPIGFAFFDHRLRMVRVNQFLARMNDLPVSRHLGKAIEDVFAPAAASRLSAGIKQVFHEGYAVRDLELLNEEPGQLPAAGVSDARSWLANIYPVRTDTQTVRWVGVILVETTERRRAEEVLRKSEKLAATGRLAASIAHEINNPLEAVTNLLYLIRHGELDRNSMQYVELAQDEIVRMSEITQQMLRFYRQSTKPVLSNVCALLDSVMALHQRRAAALQIEIVRSYKSDVELFCFSGEMRQLLNNLIANAIDAMTPGGGRLSMRVQQVRRHPLSGSAGVRVTVADTGSGMSREVRRHIFEPFFTTKEDTGTGLGLWVSAEIIQKHKGSVSIRSLARNENGRGGWTVFSLFFPSDLEQMLQSEAVELQPSDAV</sequence>
<accession>A0A841JWC6</accession>
<dbReference type="GO" id="GO:0005524">
    <property type="term" value="F:ATP binding"/>
    <property type="evidence" value="ECO:0007669"/>
    <property type="project" value="UniProtKB-KW"/>
</dbReference>
<feature type="domain" description="HAMP" evidence="12">
    <location>
        <begin position="187"/>
        <end position="242"/>
    </location>
</feature>
<evidence type="ECO:0000256" key="1">
    <source>
        <dbReference type="ARBA" id="ARBA00000085"/>
    </source>
</evidence>
<keyword evidence="5" id="KW-0808">Transferase</keyword>
<evidence type="ECO:0000256" key="3">
    <source>
        <dbReference type="ARBA" id="ARBA00012438"/>
    </source>
</evidence>
<keyword evidence="14" id="KW-1185">Reference proteome</keyword>
<dbReference type="EC" id="2.7.13.3" evidence="3"/>
<keyword evidence="10" id="KW-0472">Membrane</keyword>
<feature type="domain" description="Histidine kinase" evidence="11">
    <location>
        <begin position="393"/>
        <end position="612"/>
    </location>
</feature>
<name>A0A841JWC6_9BACT</name>
<dbReference type="InterPro" id="IPR004358">
    <property type="entry name" value="Sig_transdc_His_kin-like_C"/>
</dbReference>
<dbReference type="PROSITE" id="PS50109">
    <property type="entry name" value="HIS_KIN"/>
    <property type="match status" value="1"/>
</dbReference>